<accession>A0A9D1QC43</accession>
<evidence type="ECO:0000313" key="2">
    <source>
        <dbReference type="Proteomes" id="UP000823926"/>
    </source>
</evidence>
<reference evidence="1" key="2">
    <citation type="submission" date="2021-04" db="EMBL/GenBank/DDBJ databases">
        <authorList>
            <person name="Gilroy R."/>
        </authorList>
    </citation>
    <scope>NUCLEOTIDE SEQUENCE</scope>
    <source>
        <strain evidence="1">ChiBcec15-1070</strain>
    </source>
</reference>
<organism evidence="1 2">
    <name type="scientific">Candidatus Rikenella faecigallinarum</name>
    <dbReference type="NCBI Taxonomy" id="2838745"/>
    <lineage>
        <taxon>Bacteria</taxon>
        <taxon>Pseudomonadati</taxon>
        <taxon>Bacteroidota</taxon>
        <taxon>Bacteroidia</taxon>
        <taxon>Bacteroidales</taxon>
        <taxon>Rikenellaceae</taxon>
        <taxon>Rikenella</taxon>
    </lineage>
</organism>
<dbReference type="Proteomes" id="UP000823926">
    <property type="component" value="Unassembled WGS sequence"/>
</dbReference>
<dbReference type="InterPro" id="IPR025049">
    <property type="entry name" value="Mfa-like_1"/>
</dbReference>
<name>A0A9D1QC43_9BACT</name>
<dbReference type="Pfam" id="PF13149">
    <property type="entry name" value="Mfa_like_1"/>
    <property type="match status" value="1"/>
</dbReference>
<evidence type="ECO:0000313" key="1">
    <source>
        <dbReference type="EMBL" id="HIW10630.1"/>
    </source>
</evidence>
<comment type="caution">
    <text evidence="1">The sequence shown here is derived from an EMBL/GenBank/DDBJ whole genome shotgun (WGS) entry which is preliminary data.</text>
</comment>
<dbReference type="InterPro" id="IPR042278">
    <property type="entry name" value="Mfa-like_1_N"/>
</dbReference>
<dbReference type="AlphaFoldDB" id="A0A9D1QC43"/>
<sequence>MKRFQIFVLLLSAAATVMTGCDKRSVEQGGEGGMKYQVHFACQALVKNPEADSKVTGENFDEGDVVGIYSYPSDEAMFGTGEFTHGNVPYVYQAEGELLAQDGWTPIYFPLDESLPLTFISYYPYTDALSADGVLQVDLADQTKGPAQAILYSNNAQRITRTAEYVKLEYRYLMAQVIVNITFDDADIPNANMKDITSVVFNGTGMQNVADFHVEDGSLVTTSGVESLQGYQMAPGLERTVATVLPQSVADPTITVVTPYHTFVAQPKAITYEAGLQYTYNLTLRSGGEVVIGNTTIEEWVPGNSGMPPIIGEPEIE</sequence>
<protein>
    <submittedName>
        <fullName evidence="1">Fimbrillin family protein</fullName>
    </submittedName>
</protein>
<dbReference type="Gene3D" id="2.60.40.2620">
    <property type="entry name" value="Fimbrillin-like"/>
    <property type="match status" value="1"/>
</dbReference>
<dbReference type="EMBL" id="DXHL01000020">
    <property type="protein sequence ID" value="HIW10630.1"/>
    <property type="molecule type" value="Genomic_DNA"/>
</dbReference>
<gene>
    <name evidence="1" type="ORF">H9888_03915</name>
</gene>
<dbReference type="Gene3D" id="2.60.40.2630">
    <property type="match status" value="1"/>
</dbReference>
<proteinExistence type="predicted"/>
<reference evidence="1" key="1">
    <citation type="journal article" date="2021" name="PeerJ">
        <title>Extensive microbial diversity within the chicken gut microbiome revealed by metagenomics and culture.</title>
        <authorList>
            <person name="Gilroy R."/>
            <person name="Ravi A."/>
            <person name="Getino M."/>
            <person name="Pursley I."/>
            <person name="Horton D.L."/>
            <person name="Alikhan N.F."/>
            <person name="Baker D."/>
            <person name="Gharbi K."/>
            <person name="Hall N."/>
            <person name="Watson M."/>
            <person name="Adriaenssens E.M."/>
            <person name="Foster-Nyarko E."/>
            <person name="Jarju S."/>
            <person name="Secka A."/>
            <person name="Antonio M."/>
            <person name="Oren A."/>
            <person name="Chaudhuri R.R."/>
            <person name="La Ragione R."/>
            <person name="Hildebrand F."/>
            <person name="Pallen M.J."/>
        </authorList>
    </citation>
    <scope>NUCLEOTIDE SEQUENCE</scope>
    <source>
        <strain evidence="1">ChiBcec15-1070</strain>
    </source>
</reference>
<dbReference type="CDD" id="cd13121">
    <property type="entry name" value="BF2867_like_C"/>
    <property type="match status" value="1"/>
</dbReference>
<dbReference type="PROSITE" id="PS51257">
    <property type="entry name" value="PROKAR_LIPOPROTEIN"/>
    <property type="match status" value="1"/>
</dbReference>
<dbReference type="CDD" id="cd13120">
    <property type="entry name" value="BF2867_like_N"/>
    <property type="match status" value="1"/>
</dbReference>